<proteinExistence type="predicted"/>
<dbReference type="InterPro" id="IPR041581">
    <property type="entry name" value="Glyoxalase_6"/>
</dbReference>
<name>A0A7Y4L2L9_9ACTN</name>
<dbReference type="PANTHER" id="PTHR35908">
    <property type="entry name" value="HYPOTHETICAL FUSION PROTEIN"/>
    <property type="match status" value="1"/>
</dbReference>
<evidence type="ECO:0000259" key="1">
    <source>
        <dbReference type="Pfam" id="PF18029"/>
    </source>
</evidence>
<dbReference type="RefSeq" id="WP_171676061.1">
    <property type="nucleotide sequence ID" value="NZ_BAAAGT010000016.1"/>
</dbReference>
<protein>
    <submittedName>
        <fullName evidence="3">VOC family protein</fullName>
    </submittedName>
</protein>
<dbReference type="EMBL" id="JACHKF010000001">
    <property type="protein sequence ID" value="MBB6571371.1"/>
    <property type="molecule type" value="Genomic_DNA"/>
</dbReference>
<accession>A0A7Y4L2L9</accession>
<gene>
    <name evidence="2" type="ORF">HNR71_007008</name>
    <name evidence="3" type="ORF">HPO96_23565</name>
</gene>
<keyword evidence="4" id="KW-1185">Reference proteome</keyword>
<organism evidence="3 4">
    <name type="scientific">Kribbella sandramycini</name>
    <dbReference type="NCBI Taxonomy" id="60450"/>
    <lineage>
        <taxon>Bacteria</taxon>
        <taxon>Bacillati</taxon>
        <taxon>Actinomycetota</taxon>
        <taxon>Actinomycetes</taxon>
        <taxon>Propionibacteriales</taxon>
        <taxon>Kribbellaceae</taxon>
        <taxon>Kribbella</taxon>
    </lineage>
</organism>
<evidence type="ECO:0000313" key="5">
    <source>
        <dbReference type="Proteomes" id="UP000553957"/>
    </source>
</evidence>
<dbReference type="PANTHER" id="PTHR35908:SF1">
    <property type="entry name" value="CONSERVED PROTEIN"/>
    <property type="match status" value="1"/>
</dbReference>
<evidence type="ECO:0000313" key="4">
    <source>
        <dbReference type="Proteomes" id="UP000534306"/>
    </source>
</evidence>
<dbReference type="InterPro" id="IPR029068">
    <property type="entry name" value="Glyas_Bleomycin-R_OHBP_Dase"/>
</dbReference>
<dbReference type="Pfam" id="PF18029">
    <property type="entry name" value="Glyoxalase_6"/>
    <property type="match status" value="2"/>
</dbReference>
<reference evidence="3 4" key="1">
    <citation type="submission" date="2020-05" db="EMBL/GenBank/DDBJ databases">
        <title>Genome sequence of Kribbella sandramycini ATCC 39419.</title>
        <authorList>
            <person name="Maclea K.S."/>
            <person name="Fair J.L."/>
        </authorList>
    </citation>
    <scope>NUCLEOTIDE SEQUENCE [LARGE SCALE GENOMIC DNA]</scope>
    <source>
        <strain evidence="3 4">ATCC 39419</strain>
    </source>
</reference>
<evidence type="ECO:0000313" key="2">
    <source>
        <dbReference type="EMBL" id="MBB6571371.1"/>
    </source>
</evidence>
<feature type="domain" description="Glyoxalase-like" evidence="1">
    <location>
        <begin position="9"/>
        <end position="102"/>
    </location>
</feature>
<dbReference type="SUPFAM" id="SSF54593">
    <property type="entry name" value="Glyoxalase/Bleomycin resistance protein/Dihydroxybiphenyl dioxygenase"/>
    <property type="match status" value="2"/>
</dbReference>
<dbReference type="CDD" id="cd06587">
    <property type="entry name" value="VOC"/>
    <property type="match status" value="1"/>
</dbReference>
<reference evidence="2 5" key="2">
    <citation type="submission" date="2020-08" db="EMBL/GenBank/DDBJ databases">
        <title>Sequencing the genomes of 1000 actinobacteria strains.</title>
        <authorList>
            <person name="Klenk H.-P."/>
        </authorList>
    </citation>
    <scope>NUCLEOTIDE SEQUENCE [LARGE SCALE GENOMIC DNA]</scope>
    <source>
        <strain evidence="2 5">DSM 15626</strain>
    </source>
</reference>
<dbReference type="Proteomes" id="UP000553957">
    <property type="component" value="Unassembled WGS sequence"/>
</dbReference>
<sequence length="225" mass="25367">MTVARFKDLCIDANENDPMVAFWQAALGLRVPDDNPTVLHGDLPEQTIWMNGVPDARTTKNRVHLDVETTAIAELERLGAKVQTEHEKWTVLTDPEGGEFCAFVRDEVSPYRLMELVIDSVDPKAQAEWWAGVLGARVCNEPESPWWWLEDVGGLPFKYWVFNPVPEPKVVKNRVHWDVSAPALQPVLDAGATLLRPRDAEIGWHICADPEGNEFCVFLPREESA</sequence>
<dbReference type="Proteomes" id="UP000534306">
    <property type="component" value="Unassembled WGS sequence"/>
</dbReference>
<comment type="caution">
    <text evidence="3">The sequence shown here is derived from an EMBL/GenBank/DDBJ whole genome shotgun (WGS) entry which is preliminary data.</text>
</comment>
<dbReference type="Gene3D" id="3.10.180.10">
    <property type="entry name" value="2,3-Dihydroxybiphenyl 1,2-Dioxygenase, domain 1"/>
    <property type="match status" value="2"/>
</dbReference>
<dbReference type="EMBL" id="JABJRC010000006">
    <property type="protein sequence ID" value="NOL43228.1"/>
    <property type="molecule type" value="Genomic_DNA"/>
</dbReference>
<dbReference type="AlphaFoldDB" id="A0A7Y4L2L9"/>
<feature type="domain" description="Glyoxalase-like" evidence="1">
    <location>
        <begin position="116"/>
        <end position="218"/>
    </location>
</feature>
<evidence type="ECO:0000313" key="3">
    <source>
        <dbReference type="EMBL" id="NOL43228.1"/>
    </source>
</evidence>